<protein>
    <recommendedName>
        <fullName evidence="5">Major facilitator superfamily (MFS) profile domain-containing protein</fullName>
    </recommendedName>
</protein>
<reference evidence="3" key="2">
    <citation type="submission" date="2025-09" db="UniProtKB">
        <authorList>
            <consortium name="Ensembl"/>
        </authorList>
    </citation>
    <scope>IDENTIFICATION</scope>
</reference>
<name>A0A8B9ZU14_9AVES</name>
<keyword evidence="4" id="KW-1185">Reference proteome</keyword>
<keyword evidence="2" id="KW-0812">Transmembrane</keyword>
<evidence type="ECO:0008006" key="5">
    <source>
        <dbReference type="Google" id="ProtNLM"/>
    </source>
</evidence>
<organism evidence="3 4">
    <name type="scientific">Anas zonorhyncha</name>
    <name type="common">Eastern spot-billed duck</name>
    <dbReference type="NCBI Taxonomy" id="75864"/>
    <lineage>
        <taxon>Eukaryota</taxon>
        <taxon>Metazoa</taxon>
        <taxon>Chordata</taxon>
        <taxon>Craniata</taxon>
        <taxon>Vertebrata</taxon>
        <taxon>Euteleostomi</taxon>
        <taxon>Archelosauria</taxon>
        <taxon>Archosauria</taxon>
        <taxon>Dinosauria</taxon>
        <taxon>Saurischia</taxon>
        <taxon>Theropoda</taxon>
        <taxon>Coelurosauria</taxon>
        <taxon>Aves</taxon>
        <taxon>Neognathae</taxon>
        <taxon>Galloanserae</taxon>
        <taxon>Anseriformes</taxon>
        <taxon>Anatidae</taxon>
        <taxon>Anatinae</taxon>
        <taxon>Anas</taxon>
    </lineage>
</organism>
<dbReference type="Proteomes" id="UP000694549">
    <property type="component" value="Unplaced"/>
</dbReference>
<dbReference type="Ensembl" id="ENSAZOT00000015850.1">
    <property type="protein sequence ID" value="ENSAZOP00000014754.1"/>
    <property type="gene ID" value="ENSAZOG00000009521.1"/>
</dbReference>
<feature type="transmembrane region" description="Helical" evidence="2">
    <location>
        <begin position="85"/>
        <end position="103"/>
    </location>
</feature>
<feature type="transmembrane region" description="Helical" evidence="2">
    <location>
        <begin position="6"/>
        <end position="36"/>
    </location>
</feature>
<evidence type="ECO:0000313" key="4">
    <source>
        <dbReference type="Proteomes" id="UP000694549"/>
    </source>
</evidence>
<feature type="transmembrane region" description="Helical" evidence="2">
    <location>
        <begin position="56"/>
        <end position="79"/>
    </location>
</feature>
<dbReference type="Gene3D" id="1.20.1250.20">
    <property type="entry name" value="MFS general substrate transporter like domains"/>
    <property type="match status" value="1"/>
</dbReference>
<reference evidence="3" key="1">
    <citation type="submission" date="2025-08" db="UniProtKB">
        <authorList>
            <consortium name="Ensembl"/>
        </authorList>
    </citation>
    <scope>IDENTIFICATION</scope>
</reference>
<accession>A0A8B9ZU14</accession>
<dbReference type="GO" id="GO:0016020">
    <property type="term" value="C:membrane"/>
    <property type="evidence" value="ECO:0007669"/>
    <property type="project" value="UniProtKB-SubCell"/>
</dbReference>
<evidence type="ECO:0000256" key="2">
    <source>
        <dbReference type="SAM" id="Phobius"/>
    </source>
</evidence>
<keyword evidence="2" id="KW-0472">Membrane</keyword>
<dbReference type="SUPFAM" id="SSF103473">
    <property type="entry name" value="MFS general substrate transporter"/>
    <property type="match status" value="1"/>
</dbReference>
<sequence>LNLGELYIWFLPIQSLEVSAASSFYFSGVFVGAISFGQLSDRFGRKKVYLTDQISIWNFMFSVFLKGMIMVFCSCFFYFMLGSIGGLFFAVGIAQYALLGYFIRSWRTLAVVVNLEGTVVFLLSL</sequence>
<evidence type="ECO:0000313" key="3">
    <source>
        <dbReference type="Ensembl" id="ENSAZOP00000014754.1"/>
    </source>
</evidence>
<comment type="subcellular location">
    <subcellularLocation>
        <location evidence="1">Membrane</location>
        <topology evidence="1">Multi-pass membrane protein</topology>
    </subcellularLocation>
</comment>
<keyword evidence="2" id="KW-1133">Transmembrane helix</keyword>
<dbReference type="InterPro" id="IPR036259">
    <property type="entry name" value="MFS_trans_sf"/>
</dbReference>
<dbReference type="AlphaFoldDB" id="A0A8B9ZU14"/>
<proteinExistence type="predicted"/>
<evidence type="ECO:0000256" key="1">
    <source>
        <dbReference type="ARBA" id="ARBA00004141"/>
    </source>
</evidence>